<evidence type="ECO:0000313" key="1">
    <source>
        <dbReference type="EMBL" id="MBP3949553.1"/>
    </source>
</evidence>
<protein>
    <submittedName>
        <fullName evidence="1">Uncharacterized protein</fullName>
    </submittedName>
</protein>
<dbReference type="EMBL" id="JAGKSQ010000001">
    <property type="protein sequence ID" value="MBP3949553.1"/>
    <property type="molecule type" value="Genomic_DNA"/>
</dbReference>
<gene>
    <name evidence="1" type="ORF">J7W16_00310</name>
</gene>
<evidence type="ECO:0000313" key="2">
    <source>
        <dbReference type="Proteomes" id="UP000678228"/>
    </source>
</evidence>
<comment type="caution">
    <text evidence="1">The sequence shown here is derived from an EMBL/GenBank/DDBJ whole genome shotgun (WGS) entry which is preliminary data.</text>
</comment>
<keyword evidence="2" id="KW-1185">Reference proteome</keyword>
<dbReference type="Proteomes" id="UP000678228">
    <property type="component" value="Unassembled WGS sequence"/>
</dbReference>
<dbReference type="RefSeq" id="WP_210594938.1">
    <property type="nucleotide sequence ID" value="NZ_JAGKSQ010000001.1"/>
</dbReference>
<proteinExistence type="predicted"/>
<name>A0A940WPP5_9BACI</name>
<accession>A0A940WPP5</accession>
<reference evidence="1" key="1">
    <citation type="submission" date="2021-03" db="EMBL/GenBank/DDBJ databases">
        <title>Bacillus suaedae sp. nov., isolated from Suaeda aralocaspica.</title>
        <authorList>
            <person name="Lei R.F.R."/>
        </authorList>
    </citation>
    <scope>NUCLEOTIDE SEQUENCE</scope>
    <source>
        <strain evidence="1">YZJH907-2</strain>
    </source>
</reference>
<dbReference type="AlphaFoldDB" id="A0A940WPP5"/>
<organism evidence="1 2">
    <name type="scientific">Halalkalibacter suaedae</name>
    <dbReference type="NCBI Taxonomy" id="2822140"/>
    <lineage>
        <taxon>Bacteria</taxon>
        <taxon>Bacillati</taxon>
        <taxon>Bacillota</taxon>
        <taxon>Bacilli</taxon>
        <taxon>Bacillales</taxon>
        <taxon>Bacillaceae</taxon>
        <taxon>Halalkalibacter</taxon>
    </lineage>
</organism>
<sequence>MKSSQRRIERIRSNYVDQVINSTTRPIEPIERIQGATNQTQHPTENHLLSYQLYYQSVEELKQEFRRFYHQEKDLNQAMALLNKNETLLTQTNQLIIKYNQAVTTLRDFDQIAGTQHVKRIRDLFEEYRFDFKDIGITTTENQLLKLDPTQFVSYLSSSEDTAANLISRFKKLILKEYYTLSKIKPSHSEKFDVYEPQPQLGKGVMIEEQC</sequence>